<accession>A0ACA9RPE1</accession>
<proteinExistence type="predicted"/>
<reference evidence="1" key="1">
    <citation type="submission" date="2021-06" db="EMBL/GenBank/DDBJ databases">
        <authorList>
            <person name="Kallberg Y."/>
            <person name="Tangrot J."/>
            <person name="Rosling A."/>
        </authorList>
    </citation>
    <scope>NUCLEOTIDE SEQUENCE</scope>
    <source>
        <strain evidence="1">MA461A</strain>
    </source>
</reference>
<dbReference type="EMBL" id="CAJVQC010062848">
    <property type="protein sequence ID" value="CAG8803108.1"/>
    <property type="molecule type" value="Genomic_DNA"/>
</dbReference>
<evidence type="ECO:0000313" key="2">
    <source>
        <dbReference type="Proteomes" id="UP000789920"/>
    </source>
</evidence>
<protein>
    <submittedName>
        <fullName evidence="1">22145_t:CDS:1</fullName>
    </submittedName>
</protein>
<evidence type="ECO:0000313" key="1">
    <source>
        <dbReference type="EMBL" id="CAG8803108.1"/>
    </source>
</evidence>
<sequence>MISQLNAKFQSKVVPCFGNDLKYFYSLHDKQLLRTPNNEICDKGFHPWFAYLLSLENDPPENETHYRSVLNDIGPKNSINCNI</sequence>
<keyword evidence="2" id="KW-1185">Reference proteome</keyword>
<comment type="caution">
    <text evidence="1">The sequence shown here is derived from an EMBL/GenBank/DDBJ whole genome shotgun (WGS) entry which is preliminary data.</text>
</comment>
<gene>
    <name evidence="1" type="ORF">RPERSI_LOCUS21455</name>
</gene>
<dbReference type="Proteomes" id="UP000789920">
    <property type="component" value="Unassembled WGS sequence"/>
</dbReference>
<organism evidence="1 2">
    <name type="scientific">Racocetra persica</name>
    <dbReference type="NCBI Taxonomy" id="160502"/>
    <lineage>
        <taxon>Eukaryota</taxon>
        <taxon>Fungi</taxon>
        <taxon>Fungi incertae sedis</taxon>
        <taxon>Mucoromycota</taxon>
        <taxon>Glomeromycotina</taxon>
        <taxon>Glomeromycetes</taxon>
        <taxon>Diversisporales</taxon>
        <taxon>Gigasporaceae</taxon>
        <taxon>Racocetra</taxon>
    </lineage>
</organism>
<feature type="non-terminal residue" evidence="1">
    <location>
        <position position="83"/>
    </location>
</feature>
<name>A0ACA9RPE1_9GLOM</name>